<dbReference type="CDD" id="cd09271">
    <property type="entry name" value="RNase_H2-C"/>
    <property type="match status" value="1"/>
</dbReference>
<dbReference type="OMA" id="DFTNEFH"/>
<dbReference type="Pfam" id="PF08615">
    <property type="entry name" value="RNase_H2_suC"/>
    <property type="match status" value="1"/>
</dbReference>
<accession>A0A1I8BAL4</accession>
<dbReference type="Proteomes" id="UP000095281">
    <property type="component" value="Unplaced"/>
</dbReference>
<name>A0A1I8BAL4_MELHA</name>
<dbReference type="PANTHER" id="PTHR47204">
    <property type="entry name" value="OS02G0168900 PROTEIN"/>
    <property type="match status" value="1"/>
</dbReference>
<dbReference type="GO" id="GO:0006401">
    <property type="term" value="P:RNA catabolic process"/>
    <property type="evidence" value="ECO:0007669"/>
    <property type="project" value="InterPro"/>
</dbReference>
<organism evidence="1 2">
    <name type="scientific">Meloidogyne hapla</name>
    <name type="common">Root-knot nematode worm</name>
    <dbReference type="NCBI Taxonomy" id="6305"/>
    <lineage>
        <taxon>Eukaryota</taxon>
        <taxon>Metazoa</taxon>
        <taxon>Ecdysozoa</taxon>
        <taxon>Nematoda</taxon>
        <taxon>Chromadorea</taxon>
        <taxon>Rhabditida</taxon>
        <taxon>Tylenchina</taxon>
        <taxon>Tylenchomorpha</taxon>
        <taxon>Tylenchoidea</taxon>
        <taxon>Meloidogynidae</taxon>
        <taxon>Meloidogyninae</taxon>
        <taxon>Meloidogyne</taxon>
    </lineage>
</organism>
<dbReference type="AlphaFoldDB" id="A0A1I8BAL4"/>
<dbReference type="InterPro" id="IPR013924">
    <property type="entry name" value="RNase_H2_suC"/>
</dbReference>
<dbReference type="GO" id="GO:0032299">
    <property type="term" value="C:ribonuclease H2 complex"/>
    <property type="evidence" value="ECO:0007669"/>
    <property type="project" value="InterPro"/>
</dbReference>
<dbReference type="PANTHER" id="PTHR47204:SF1">
    <property type="entry name" value="RIBONUCLEASE H2 SUBUNIT C"/>
    <property type="match status" value="1"/>
</dbReference>
<sequence>MQSNRSDSSPFAIISDSELTSNELKKENNSEENLLHSLPCHIEFTGPAPVSVFFNKENLYHENMRAASFRGHMLLNKTVKVPEGYEIYTVTENIETKGDSDVKIFQLKGVSTSMNFWEKDEMPKCPNKLEDALTSIYIAENLSL</sequence>
<protein>
    <submittedName>
        <fullName evidence="2">Ribonuclease H2 subunit C</fullName>
    </submittedName>
</protein>
<proteinExistence type="predicted"/>
<evidence type="ECO:0000313" key="2">
    <source>
        <dbReference type="WBParaSite" id="MhA1_Contig1692.frz3.gene4"/>
    </source>
</evidence>
<dbReference type="Gene3D" id="2.40.128.680">
    <property type="match status" value="1"/>
</dbReference>
<reference evidence="2" key="1">
    <citation type="submission" date="2016-11" db="UniProtKB">
        <authorList>
            <consortium name="WormBaseParasite"/>
        </authorList>
    </citation>
    <scope>IDENTIFICATION</scope>
</reference>
<keyword evidence="1" id="KW-1185">Reference proteome</keyword>
<dbReference type="WBParaSite" id="MhA1_Contig1692.frz3.gene4">
    <property type="protein sequence ID" value="MhA1_Contig1692.frz3.gene4"/>
    <property type="gene ID" value="MhA1_Contig1692.frz3.gene4"/>
</dbReference>
<evidence type="ECO:0000313" key="1">
    <source>
        <dbReference type="Proteomes" id="UP000095281"/>
    </source>
</evidence>